<dbReference type="AlphaFoldDB" id="A0AA37S4R7"/>
<name>A0AA37S4R7_9GAMM</name>
<reference evidence="1" key="2">
    <citation type="submission" date="2023-01" db="EMBL/GenBank/DDBJ databases">
        <title>Draft genome sequence of Pseudoalteromonas tetraodonis strain NBRC 103034.</title>
        <authorList>
            <person name="Sun Q."/>
            <person name="Mori K."/>
        </authorList>
    </citation>
    <scope>NUCLEOTIDE SEQUENCE</scope>
    <source>
        <strain evidence="1">NBRC 103034</strain>
    </source>
</reference>
<evidence type="ECO:0000313" key="1">
    <source>
        <dbReference type="EMBL" id="GLQ04432.1"/>
    </source>
</evidence>
<gene>
    <name evidence="1" type="ORF">GCM10007914_33130</name>
</gene>
<accession>A0AA37S4R7</accession>
<protein>
    <submittedName>
        <fullName evidence="1">Uncharacterized protein</fullName>
    </submittedName>
</protein>
<sequence>MLSFLFIVLSIHKIVLSRSLGTKKAQKWAFLNTTRFGYRALVLSNILSAEAATKPV</sequence>
<comment type="caution">
    <text evidence="1">The sequence shown here is derived from an EMBL/GenBank/DDBJ whole genome shotgun (WGS) entry which is preliminary data.</text>
</comment>
<reference evidence="1" key="1">
    <citation type="journal article" date="2014" name="Int. J. Syst. Evol. Microbiol.">
        <title>Complete genome sequence of Corynebacterium casei LMG S-19264T (=DSM 44701T), isolated from a smear-ripened cheese.</title>
        <authorList>
            <consortium name="US DOE Joint Genome Institute (JGI-PGF)"/>
            <person name="Walter F."/>
            <person name="Albersmeier A."/>
            <person name="Kalinowski J."/>
            <person name="Ruckert C."/>
        </authorList>
    </citation>
    <scope>NUCLEOTIDE SEQUENCE</scope>
    <source>
        <strain evidence="1">NBRC 103034</strain>
    </source>
</reference>
<evidence type="ECO:0000313" key="2">
    <source>
        <dbReference type="Proteomes" id="UP001161408"/>
    </source>
</evidence>
<dbReference type="EMBL" id="BSNE01000020">
    <property type="protein sequence ID" value="GLQ04432.1"/>
    <property type="molecule type" value="Genomic_DNA"/>
</dbReference>
<keyword evidence="2" id="KW-1185">Reference proteome</keyword>
<proteinExistence type="predicted"/>
<dbReference type="Proteomes" id="UP001161408">
    <property type="component" value="Unassembled WGS sequence"/>
</dbReference>
<organism evidence="1 2">
    <name type="scientific">Pseudoalteromonas tetraodonis GFC</name>
    <dbReference type="NCBI Taxonomy" id="1315271"/>
    <lineage>
        <taxon>Bacteria</taxon>
        <taxon>Pseudomonadati</taxon>
        <taxon>Pseudomonadota</taxon>
        <taxon>Gammaproteobacteria</taxon>
        <taxon>Alteromonadales</taxon>
        <taxon>Pseudoalteromonadaceae</taxon>
        <taxon>Pseudoalteromonas</taxon>
    </lineage>
</organism>